<dbReference type="InterPro" id="IPR003439">
    <property type="entry name" value="ABC_transporter-like_ATP-bd"/>
</dbReference>
<evidence type="ECO:0000259" key="5">
    <source>
        <dbReference type="PROSITE" id="PS50893"/>
    </source>
</evidence>
<dbReference type="InterPro" id="IPR003593">
    <property type="entry name" value="AAA+_ATPase"/>
</dbReference>
<gene>
    <name evidence="6" type="ORF">IV80_GL001092</name>
</gene>
<dbReference type="Gene3D" id="3.40.50.300">
    <property type="entry name" value="P-loop containing nucleotide triphosphate hydrolases"/>
    <property type="match status" value="1"/>
</dbReference>
<dbReference type="EMBL" id="JQBR01000003">
    <property type="protein sequence ID" value="KRN67002.1"/>
    <property type="molecule type" value="Genomic_DNA"/>
</dbReference>
<dbReference type="RefSeq" id="WP_057749805.1">
    <property type="nucleotide sequence ID" value="NZ_BJVH01000004.1"/>
</dbReference>
<evidence type="ECO:0000313" key="7">
    <source>
        <dbReference type="Proteomes" id="UP000051568"/>
    </source>
</evidence>
<dbReference type="Pfam" id="PF00005">
    <property type="entry name" value="ABC_tran"/>
    <property type="match status" value="1"/>
</dbReference>
<dbReference type="InterPro" id="IPR027417">
    <property type="entry name" value="P-loop_NTPase"/>
</dbReference>
<dbReference type="GO" id="GO:0005524">
    <property type="term" value="F:ATP binding"/>
    <property type="evidence" value="ECO:0007669"/>
    <property type="project" value="UniProtKB-KW"/>
</dbReference>
<keyword evidence="3" id="KW-0547">Nucleotide-binding</keyword>
<dbReference type="PROSITE" id="PS50893">
    <property type="entry name" value="ABC_TRANSPORTER_2"/>
    <property type="match status" value="1"/>
</dbReference>
<dbReference type="PANTHER" id="PTHR42711">
    <property type="entry name" value="ABC TRANSPORTER ATP-BINDING PROTEIN"/>
    <property type="match status" value="1"/>
</dbReference>
<evidence type="ECO:0000313" key="6">
    <source>
        <dbReference type="EMBL" id="KRN67002.1"/>
    </source>
</evidence>
<dbReference type="PATRIC" id="fig|319652.3.peg.1101"/>
<keyword evidence="7" id="KW-1185">Reference proteome</keyword>
<dbReference type="AlphaFoldDB" id="A0A0R2IYP9"/>
<proteinExistence type="inferred from homology"/>
<name>A0A0R2IYP9_9LACO</name>
<evidence type="ECO:0000256" key="4">
    <source>
        <dbReference type="ARBA" id="ARBA00022840"/>
    </source>
</evidence>
<protein>
    <submittedName>
        <fullName evidence="6">ABC transporter, ATP-binding protein</fullName>
    </submittedName>
</protein>
<reference evidence="6 7" key="1">
    <citation type="journal article" date="2015" name="Genome Announc.">
        <title>Expanding the biotechnology potential of lactobacilli through comparative genomics of 213 strains and associated genera.</title>
        <authorList>
            <person name="Sun Z."/>
            <person name="Harris H.M."/>
            <person name="McCann A."/>
            <person name="Guo C."/>
            <person name="Argimon S."/>
            <person name="Zhang W."/>
            <person name="Yang X."/>
            <person name="Jeffery I.B."/>
            <person name="Cooney J.C."/>
            <person name="Kagawa T.F."/>
            <person name="Liu W."/>
            <person name="Song Y."/>
            <person name="Salvetti E."/>
            <person name="Wrobel A."/>
            <person name="Rasinkangas P."/>
            <person name="Parkhill J."/>
            <person name="Rea M.C."/>
            <person name="O'Sullivan O."/>
            <person name="Ritari J."/>
            <person name="Douillard F.P."/>
            <person name="Paul Ross R."/>
            <person name="Yang R."/>
            <person name="Briner A.E."/>
            <person name="Felis G.E."/>
            <person name="de Vos W.M."/>
            <person name="Barrangou R."/>
            <person name="Klaenhammer T.R."/>
            <person name="Caufield P.W."/>
            <person name="Cui Y."/>
            <person name="Zhang H."/>
            <person name="O'Toole P.W."/>
        </authorList>
    </citation>
    <scope>NUCLEOTIDE SEQUENCE [LARGE SCALE GENOMIC DNA]</scope>
    <source>
        <strain evidence="6 7">DSM 17757</strain>
    </source>
</reference>
<dbReference type="PROSITE" id="PS00211">
    <property type="entry name" value="ABC_TRANSPORTER_1"/>
    <property type="match status" value="1"/>
</dbReference>
<dbReference type="InterPro" id="IPR017871">
    <property type="entry name" value="ABC_transporter-like_CS"/>
</dbReference>
<dbReference type="STRING" id="319652.IV80_GL001092"/>
<comment type="caution">
    <text evidence="6">The sequence shown here is derived from an EMBL/GenBank/DDBJ whole genome shotgun (WGS) entry which is preliminary data.</text>
</comment>
<comment type="similarity">
    <text evidence="1">Belongs to the ABC transporter superfamily.</text>
</comment>
<dbReference type="InterPro" id="IPR050763">
    <property type="entry name" value="ABC_transporter_ATP-binding"/>
</dbReference>
<evidence type="ECO:0000256" key="3">
    <source>
        <dbReference type="ARBA" id="ARBA00022741"/>
    </source>
</evidence>
<keyword evidence="4 6" id="KW-0067">ATP-binding</keyword>
<keyword evidence="2" id="KW-0813">Transport</keyword>
<dbReference type="GO" id="GO:0016887">
    <property type="term" value="F:ATP hydrolysis activity"/>
    <property type="evidence" value="ECO:0007669"/>
    <property type="project" value="InterPro"/>
</dbReference>
<sequence length="307" mass="33830">MTPIIEVKNIKKRFKKQLVLDSVSIEVQPGSIYALLGANGAGKSTLLKIITGLLDSDQGNVLVNNLTVTKDLRQVQQLFSFSAQTSSVDDILTGYENLVLIAKLRHVAHPKQLALDLLVQFKLTDAAKKRVADYSGGMRRRLDLAMSLVGNPEILFLDEPTTGLDPSSRNDLWQTIRELKSQGKTIFLTTQYLEEADQLADKIGFLGEGKIIATGTPSEMKHLAGSEKLQLIFLTSEQLAQAQTLLTDFKVQLIDEVSINVELPDSMQSVLKILHLLSTNEIEPNTFQVTSPTLDDVFLKLTKGASL</sequence>
<evidence type="ECO:0000256" key="1">
    <source>
        <dbReference type="ARBA" id="ARBA00005417"/>
    </source>
</evidence>
<dbReference type="SMART" id="SM00382">
    <property type="entry name" value="AAA"/>
    <property type="match status" value="1"/>
</dbReference>
<accession>A0A0R2IYP9</accession>
<feature type="domain" description="ABC transporter" evidence="5">
    <location>
        <begin position="5"/>
        <end position="233"/>
    </location>
</feature>
<organism evidence="6 7">
    <name type="scientific">Pediococcus cellicola</name>
    <dbReference type="NCBI Taxonomy" id="319652"/>
    <lineage>
        <taxon>Bacteria</taxon>
        <taxon>Bacillati</taxon>
        <taxon>Bacillota</taxon>
        <taxon>Bacilli</taxon>
        <taxon>Lactobacillales</taxon>
        <taxon>Lactobacillaceae</taxon>
        <taxon>Pediococcus</taxon>
    </lineage>
</organism>
<dbReference type="PANTHER" id="PTHR42711:SF5">
    <property type="entry name" value="ABC TRANSPORTER ATP-BINDING PROTEIN NATA"/>
    <property type="match status" value="1"/>
</dbReference>
<dbReference type="Proteomes" id="UP000051568">
    <property type="component" value="Unassembled WGS sequence"/>
</dbReference>
<dbReference type="OrthoDB" id="9804819at2"/>
<dbReference type="SUPFAM" id="SSF52540">
    <property type="entry name" value="P-loop containing nucleoside triphosphate hydrolases"/>
    <property type="match status" value="1"/>
</dbReference>
<evidence type="ECO:0000256" key="2">
    <source>
        <dbReference type="ARBA" id="ARBA00022448"/>
    </source>
</evidence>